<reference evidence="3 4" key="1">
    <citation type="submission" date="2018-06" db="EMBL/GenBank/DDBJ databases">
        <title>Genomic Encyclopedia of Type Strains, Phase IV (KMG-V): Genome sequencing to study the core and pangenomes of soil and plant-associated prokaryotes.</title>
        <authorList>
            <person name="Whitman W."/>
        </authorList>
    </citation>
    <scope>NUCLEOTIDE SEQUENCE [LARGE SCALE GENOMIC DNA]</scope>
    <source>
        <strain evidence="3 4">SRCL-318</strain>
        <strain evidence="2 5">SRMrh-85</strain>
    </source>
</reference>
<dbReference type="InterPro" id="IPR011008">
    <property type="entry name" value="Dimeric_a/b-barrel"/>
</dbReference>
<protein>
    <submittedName>
        <fullName evidence="3">Quinol monooxygenase YgiN</fullName>
    </submittedName>
</protein>
<organism evidence="3 4">
    <name type="scientific">Paraburkholderia silvatlantica</name>
    <dbReference type="NCBI Taxonomy" id="321895"/>
    <lineage>
        <taxon>Bacteria</taxon>
        <taxon>Pseudomonadati</taxon>
        <taxon>Pseudomonadota</taxon>
        <taxon>Betaproteobacteria</taxon>
        <taxon>Burkholderiales</taxon>
        <taxon>Burkholderiaceae</taxon>
        <taxon>Paraburkholderia</taxon>
    </lineage>
</organism>
<proteinExistence type="predicted"/>
<dbReference type="AlphaFoldDB" id="A0A2U1AD83"/>
<gene>
    <name evidence="3" type="ORF">C7410_10156</name>
    <name evidence="2" type="ORF">FHX59_000400</name>
</gene>
<evidence type="ECO:0000313" key="2">
    <source>
        <dbReference type="EMBL" id="MBB2925994.1"/>
    </source>
</evidence>
<dbReference type="InterPro" id="IPR050744">
    <property type="entry name" value="AI-2_Isomerase_LsrG"/>
</dbReference>
<feature type="domain" description="ABM" evidence="1">
    <location>
        <begin position="3"/>
        <end position="91"/>
    </location>
</feature>
<dbReference type="PANTHER" id="PTHR33336">
    <property type="entry name" value="QUINOL MONOOXYGENASE YGIN-RELATED"/>
    <property type="match status" value="1"/>
</dbReference>
<evidence type="ECO:0000259" key="1">
    <source>
        <dbReference type="PROSITE" id="PS51725"/>
    </source>
</evidence>
<dbReference type="GO" id="GO:0004497">
    <property type="term" value="F:monooxygenase activity"/>
    <property type="evidence" value="ECO:0007669"/>
    <property type="project" value="UniProtKB-KW"/>
</dbReference>
<dbReference type="PANTHER" id="PTHR33336:SF3">
    <property type="entry name" value="ABM DOMAIN-CONTAINING PROTEIN"/>
    <property type="match status" value="1"/>
</dbReference>
<keyword evidence="3" id="KW-0503">Monooxygenase</keyword>
<sequence length="99" mass="10961">MTVYLIASITPKPEHVAEVEALTRDMVAQTRKEPGNLRYDLLRRADGAPGFYLYEAYVDEAAVQAHRDSAHYAAYRAKIGAWVAQPPEVQTLTGVDVAD</sequence>
<dbReference type="Proteomes" id="UP000247772">
    <property type="component" value="Unassembled WGS sequence"/>
</dbReference>
<dbReference type="EMBL" id="QJSQ01000001">
    <property type="protein sequence ID" value="PYE27725.1"/>
    <property type="molecule type" value="Genomic_DNA"/>
</dbReference>
<evidence type="ECO:0000313" key="3">
    <source>
        <dbReference type="EMBL" id="PYE27725.1"/>
    </source>
</evidence>
<dbReference type="PROSITE" id="PS51725">
    <property type="entry name" value="ABM"/>
    <property type="match status" value="1"/>
</dbReference>
<dbReference type="Pfam" id="PF03992">
    <property type="entry name" value="ABM"/>
    <property type="match status" value="1"/>
</dbReference>
<dbReference type="SUPFAM" id="SSF54909">
    <property type="entry name" value="Dimeric alpha+beta barrel"/>
    <property type="match status" value="1"/>
</dbReference>
<keyword evidence="5" id="KW-1185">Reference proteome</keyword>
<keyword evidence="3" id="KW-0560">Oxidoreductase</keyword>
<dbReference type="Gene3D" id="3.30.70.100">
    <property type="match status" value="1"/>
</dbReference>
<dbReference type="EMBL" id="JACHVZ010000001">
    <property type="protein sequence ID" value="MBB2925994.1"/>
    <property type="molecule type" value="Genomic_DNA"/>
</dbReference>
<name>A0A2U1AD83_9BURK</name>
<dbReference type="OrthoDB" id="9812192at2"/>
<comment type="caution">
    <text evidence="3">The sequence shown here is derived from an EMBL/GenBank/DDBJ whole genome shotgun (WGS) entry which is preliminary data.</text>
</comment>
<evidence type="ECO:0000313" key="4">
    <source>
        <dbReference type="Proteomes" id="UP000247772"/>
    </source>
</evidence>
<evidence type="ECO:0000313" key="5">
    <source>
        <dbReference type="Proteomes" id="UP000533533"/>
    </source>
</evidence>
<dbReference type="InterPro" id="IPR007138">
    <property type="entry name" value="ABM_dom"/>
</dbReference>
<dbReference type="Proteomes" id="UP000533533">
    <property type="component" value="Unassembled WGS sequence"/>
</dbReference>
<accession>A0A2U1AD83</accession>
<dbReference type="RefSeq" id="WP_110384807.1">
    <property type="nucleotide sequence ID" value="NZ_JACHVZ010000001.1"/>
</dbReference>